<keyword evidence="18" id="KW-1185">Reference proteome</keyword>
<comment type="catalytic activity">
    <reaction evidence="13 15">
        <text>2 cob(II)yrinate a,c diamide + reduced [electron-transfer flavoprotein] + 2 ATP = 2 adenosylcob(III)yrinate a,c-diamide + 2 triphosphate + oxidized [electron-transfer flavoprotein] + 3 H(+)</text>
        <dbReference type="Rhea" id="RHEA:11528"/>
        <dbReference type="Rhea" id="RHEA-COMP:10685"/>
        <dbReference type="Rhea" id="RHEA-COMP:10686"/>
        <dbReference type="ChEBI" id="CHEBI:15378"/>
        <dbReference type="ChEBI" id="CHEBI:18036"/>
        <dbReference type="ChEBI" id="CHEBI:30616"/>
        <dbReference type="ChEBI" id="CHEBI:57692"/>
        <dbReference type="ChEBI" id="CHEBI:58307"/>
        <dbReference type="ChEBI" id="CHEBI:58503"/>
        <dbReference type="ChEBI" id="CHEBI:58537"/>
        <dbReference type="EC" id="2.5.1.17"/>
    </reaction>
</comment>
<comment type="pathway">
    <text evidence="1 15">Cofactor biosynthesis; adenosylcobalamin biosynthesis; adenosylcobalamin from cob(II)yrinate a,c-diamide: step 2/7.</text>
</comment>
<evidence type="ECO:0000256" key="12">
    <source>
        <dbReference type="ARBA" id="ARBA00033354"/>
    </source>
</evidence>
<dbReference type="EC" id="2.5.1.17" evidence="4 15"/>
<evidence type="ECO:0000256" key="4">
    <source>
        <dbReference type="ARBA" id="ARBA00012454"/>
    </source>
</evidence>
<sequence length="181" mass="20545">MVGGSRGSKADRQVDAYGTMDELNAWLGYSITCCNDLDSFFVPELQEIQQCLFDAGHDLSTALNHPDYIFTEEHVQLLERKIDLYSARSPEIRQFILPGGSKMAAVLHLARTVTRRLERQIVALQKESSINPAVLIYVNRLSDYLFAAARYANVINKVEDIKKDDKEAVNWKLSFEFRTGV</sequence>
<comment type="catalytic activity">
    <reaction evidence="14 15">
        <text>2 cob(II)alamin + reduced [electron-transfer flavoprotein] + 2 ATP = 2 adenosylcob(III)alamin + 2 triphosphate + oxidized [electron-transfer flavoprotein] + 3 H(+)</text>
        <dbReference type="Rhea" id="RHEA:28671"/>
        <dbReference type="Rhea" id="RHEA-COMP:10685"/>
        <dbReference type="Rhea" id="RHEA-COMP:10686"/>
        <dbReference type="ChEBI" id="CHEBI:15378"/>
        <dbReference type="ChEBI" id="CHEBI:16304"/>
        <dbReference type="ChEBI" id="CHEBI:18036"/>
        <dbReference type="ChEBI" id="CHEBI:18408"/>
        <dbReference type="ChEBI" id="CHEBI:30616"/>
        <dbReference type="ChEBI" id="CHEBI:57692"/>
        <dbReference type="ChEBI" id="CHEBI:58307"/>
        <dbReference type="EC" id="2.5.1.17"/>
    </reaction>
</comment>
<evidence type="ECO:0000256" key="7">
    <source>
        <dbReference type="ARBA" id="ARBA00022679"/>
    </source>
</evidence>
<feature type="domain" description="Cobalamin adenosyltransferase-like" evidence="16">
    <location>
        <begin position="2"/>
        <end position="152"/>
    </location>
</feature>
<keyword evidence="7 15" id="KW-0808">Transferase</keyword>
<dbReference type="GO" id="GO:0008817">
    <property type="term" value="F:corrinoid adenosyltransferase activity"/>
    <property type="evidence" value="ECO:0007669"/>
    <property type="project" value="UniProtKB-UniRule"/>
</dbReference>
<dbReference type="AlphaFoldDB" id="A0A1I2UE46"/>
<keyword evidence="8 15" id="KW-0547">Nucleotide-binding</keyword>
<evidence type="ECO:0000259" key="16">
    <source>
        <dbReference type="Pfam" id="PF01923"/>
    </source>
</evidence>
<dbReference type="EMBL" id="FOOY01000020">
    <property type="protein sequence ID" value="SFG74659.1"/>
    <property type="molecule type" value="Genomic_DNA"/>
</dbReference>
<dbReference type="Proteomes" id="UP000198752">
    <property type="component" value="Unassembled WGS sequence"/>
</dbReference>
<dbReference type="Pfam" id="PF01923">
    <property type="entry name" value="Cob_adeno_trans"/>
    <property type="match status" value="1"/>
</dbReference>
<evidence type="ECO:0000256" key="8">
    <source>
        <dbReference type="ARBA" id="ARBA00022741"/>
    </source>
</evidence>
<protein>
    <recommendedName>
        <fullName evidence="5 15">Corrinoid adenosyltransferase</fullName>
        <ecNumber evidence="4 15">2.5.1.17</ecNumber>
    </recommendedName>
    <alternativeName>
        <fullName evidence="10 15">Cob(II)alamin adenosyltransferase</fullName>
    </alternativeName>
    <alternativeName>
        <fullName evidence="12 15">Cob(II)yrinic acid a,c-diamide adenosyltransferase</fullName>
    </alternativeName>
    <alternativeName>
        <fullName evidence="11 15">Cobinamide/cobalamin adenosyltransferase</fullName>
    </alternativeName>
</protein>
<evidence type="ECO:0000256" key="9">
    <source>
        <dbReference type="ARBA" id="ARBA00022840"/>
    </source>
</evidence>
<evidence type="ECO:0000256" key="14">
    <source>
        <dbReference type="ARBA" id="ARBA00048692"/>
    </source>
</evidence>
<evidence type="ECO:0000256" key="11">
    <source>
        <dbReference type="ARBA" id="ARBA00033334"/>
    </source>
</evidence>
<evidence type="ECO:0000256" key="10">
    <source>
        <dbReference type="ARBA" id="ARBA00031529"/>
    </source>
</evidence>
<keyword evidence="6 15" id="KW-0169">Cobalamin biosynthesis</keyword>
<gene>
    <name evidence="17" type="ORF">SAMN02982927_02628</name>
</gene>
<dbReference type="InterPro" id="IPR016030">
    <property type="entry name" value="CblAdoTrfase-like"/>
</dbReference>
<evidence type="ECO:0000256" key="15">
    <source>
        <dbReference type="RuleBase" id="RU366026"/>
    </source>
</evidence>
<evidence type="ECO:0000256" key="6">
    <source>
        <dbReference type="ARBA" id="ARBA00022573"/>
    </source>
</evidence>
<accession>A0A1I2UE46</accession>
<dbReference type="GO" id="GO:0009236">
    <property type="term" value="P:cobalamin biosynthetic process"/>
    <property type="evidence" value="ECO:0007669"/>
    <property type="project" value="UniProtKB-UniRule"/>
</dbReference>
<comment type="similarity">
    <text evidence="2 15">Belongs to the Cob(I)alamin adenosyltransferase family.</text>
</comment>
<evidence type="ECO:0000256" key="13">
    <source>
        <dbReference type="ARBA" id="ARBA00048555"/>
    </source>
</evidence>
<evidence type="ECO:0000256" key="1">
    <source>
        <dbReference type="ARBA" id="ARBA00005121"/>
    </source>
</evidence>
<organism evidence="17 18">
    <name type="scientific">Sporolactobacillus nakayamae</name>
    <dbReference type="NCBI Taxonomy" id="269670"/>
    <lineage>
        <taxon>Bacteria</taxon>
        <taxon>Bacillati</taxon>
        <taxon>Bacillota</taxon>
        <taxon>Bacilli</taxon>
        <taxon>Bacillales</taxon>
        <taxon>Sporolactobacillaceae</taxon>
        <taxon>Sporolactobacillus</taxon>
    </lineage>
</organism>
<dbReference type="Gene3D" id="1.20.1200.10">
    <property type="entry name" value="Cobalamin adenosyltransferase-like"/>
    <property type="match status" value="1"/>
</dbReference>
<proteinExistence type="inferred from homology"/>
<comment type="subunit">
    <text evidence="3">Homotrimer.</text>
</comment>
<evidence type="ECO:0000256" key="2">
    <source>
        <dbReference type="ARBA" id="ARBA00007487"/>
    </source>
</evidence>
<reference evidence="18" key="1">
    <citation type="submission" date="2016-10" db="EMBL/GenBank/DDBJ databases">
        <authorList>
            <person name="Varghese N."/>
            <person name="Submissions S."/>
        </authorList>
    </citation>
    <scope>NUCLEOTIDE SEQUENCE [LARGE SCALE GENOMIC DNA]</scope>
    <source>
        <strain evidence="18">ATCC 700379</strain>
    </source>
</reference>
<dbReference type="InterPro" id="IPR036451">
    <property type="entry name" value="CblAdoTrfase-like_sf"/>
</dbReference>
<name>A0A1I2UE46_9BACL</name>
<dbReference type="NCBIfam" id="TIGR00636">
    <property type="entry name" value="PduO_Nterm"/>
    <property type="match status" value="1"/>
</dbReference>
<keyword evidence="9 15" id="KW-0067">ATP-binding</keyword>
<dbReference type="PANTHER" id="PTHR12213">
    <property type="entry name" value="CORRINOID ADENOSYLTRANSFERASE"/>
    <property type="match status" value="1"/>
</dbReference>
<dbReference type="FunFam" id="1.20.1200.10:FF:000001">
    <property type="entry name" value="Cob(I)yrinic acid a,c-diamide adenosyltransferase"/>
    <property type="match status" value="1"/>
</dbReference>
<evidence type="ECO:0000256" key="5">
    <source>
        <dbReference type="ARBA" id="ARBA00020963"/>
    </source>
</evidence>
<dbReference type="GO" id="GO:0005524">
    <property type="term" value="F:ATP binding"/>
    <property type="evidence" value="ECO:0007669"/>
    <property type="project" value="UniProtKB-UniRule"/>
</dbReference>
<evidence type="ECO:0000313" key="18">
    <source>
        <dbReference type="Proteomes" id="UP000198752"/>
    </source>
</evidence>
<dbReference type="UniPathway" id="UPA00148">
    <property type="reaction ID" value="UER00233"/>
</dbReference>
<evidence type="ECO:0000256" key="3">
    <source>
        <dbReference type="ARBA" id="ARBA00011233"/>
    </source>
</evidence>
<dbReference type="PANTHER" id="PTHR12213:SF0">
    <property type="entry name" value="CORRINOID ADENOSYLTRANSFERASE MMAB"/>
    <property type="match status" value="1"/>
</dbReference>
<dbReference type="STRING" id="269670.SAMN02982927_02628"/>
<dbReference type="SUPFAM" id="SSF89028">
    <property type="entry name" value="Cobalamin adenosyltransferase-like"/>
    <property type="match status" value="1"/>
</dbReference>
<evidence type="ECO:0000313" key="17">
    <source>
        <dbReference type="EMBL" id="SFG74659.1"/>
    </source>
</evidence>
<dbReference type="InterPro" id="IPR029499">
    <property type="entry name" value="PduO-typ"/>
</dbReference>